<keyword evidence="4 12" id="KW-0255">Endonuclease</keyword>
<dbReference type="Gene3D" id="3.30.420.10">
    <property type="entry name" value="Ribonuclease H-like superfamily/Ribonuclease H"/>
    <property type="match status" value="2"/>
</dbReference>
<gene>
    <name evidence="12 14" type="primary">cas9</name>
    <name evidence="14" type="ORF">L2Y54_01555</name>
</gene>
<dbReference type="PROSITE" id="PS51749">
    <property type="entry name" value="HNH_CAS9"/>
    <property type="match status" value="1"/>
</dbReference>
<dbReference type="InterPro" id="IPR028629">
    <property type="entry name" value="Cas9"/>
</dbReference>
<sequence length="1065" mass="121508">MTGEICNVPYVLGLDIGMASVGAALLAEDHILGLHVRAFNKAETAKEGESLNKIRRDSRLTRRRLHRRAFRLLRLRRLFKRTGLLADHSPCAFMIPNTSPWQLRAEGLDRQLSPAEWATVLYHLVKHRGFQSTRKSEAKADEKAGQMLSGVNHNAQLLEASNYRTVGELAWKHDNFRDAKRNKGGHYTHTFARADVETELRTLFAAQRLIGNQHTSDTLEQGVHTLLMARRPALSGDNLLKLVGKCTFETQEYRAPKASHTAERFVWLTRLNNLRISGIGQARPLAESERQVLLQLPFTQAKLTYKQVRKVLDLGEAERFAGLNYRDKDPEGSTLFEAKYFHTLRKAYESANLKSAWQRDSLDTERLDTLAYALTVFKEDVESRRWLSEQGVEAAIIEAVLEVSFTDFVRLSRKALLKILPFMEQGRRYDEAVQDAGYHHHSQKDTGQKSRLLPAFSKEDVINPVVYRSLNQARKLVNAIVQKYGAPSAVHIELARDLSKPFEERKRIEREQKEFRTNKEEDIKQFIAQFGFEPKGLDLIKWRLYREQDAKCAYSLQALDLHRLYENGYAEIDHALPYSRSFDDGMNNKVLVLTTENRNKGNRTPYEYLDGKNDSSQWHEFMAWVMGNKKIRQAKRMKLLRKDFGQEEAEKFRERNLTDTRYACRLFKNHVETHLQLAECSDSKRAVVISGQLTAFLRVRWGLIKVRADGDLHHALDAAVVAACSHAFVQRLAKYSQRGELEYLKTHTIDPETGEVVDIAALRQLEKDFPQPWAGFRKELLARLSPNPAAAIPPLEGVAPVRVSRAPQRRGTGSAHQETIRSAKQLQQGISSVKVPLERLRLQDLPNIVGAHDPRNESLITAIQQRLHEHKGDGKKAFAEPLYKPCKEGKEANAPQVRSVRLLDTQKSGLPVRGGIANNGDMLRADIFEKGGKFFAIPLYVSDVAKRELPNKAVTRDKPESEWVVMDETYRFVFSLYSNDWVRVTVKGKPIIEGYYSAVSRSTGALDIWVHDRNRRIGRTGKEGLIEGVGIKTALSVEKFHVDMLGNLYRARNETRQPLKPSKKR</sequence>
<dbReference type="InterPro" id="IPR003615">
    <property type="entry name" value="HNH_nuc"/>
</dbReference>
<keyword evidence="15" id="KW-1185">Reference proteome</keyword>
<dbReference type="InterPro" id="IPR033114">
    <property type="entry name" value="HNH_CAS9"/>
</dbReference>
<dbReference type="NCBIfam" id="TIGR01865">
    <property type="entry name" value="cas_Csn1"/>
    <property type="match status" value="1"/>
</dbReference>
<dbReference type="EMBL" id="CP091244">
    <property type="protein sequence ID" value="UJS24747.1"/>
    <property type="molecule type" value="Genomic_DNA"/>
</dbReference>
<protein>
    <recommendedName>
        <fullName evidence="12">CRISPR-associated endonuclease Cas9</fullName>
        <ecNumber evidence="12">3.1.-.-</ecNumber>
    </recommendedName>
</protein>
<evidence type="ECO:0000259" key="13">
    <source>
        <dbReference type="PROSITE" id="PS51749"/>
    </source>
</evidence>
<keyword evidence="3" id="KW-0479">Metal-binding</keyword>
<keyword evidence="7 12" id="KW-0694">RNA-binding</keyword>
<evidence type="ECO:0000256" key="6">
    <source>
        <dbReference type="ARBA" id="ARBA00022842"/>
    </source>
</evidence>
<dbReference type="Pfam" id="PF18470">
    <property type="entry name" value="Cas9_a"/>
    <property type="match status" value="1"/>
</dbReference>
<evidence type="ECO:0000256" key="1">
    <source>
        <dbReference type="ARBA" id="ARBA00001946"/>
    </source>
</evidence>
<dbReference type="Gene3D" id="1.10.30.50">
    <property type="match status" value="1"/>
</dbReference>
<keyword evidence="6" id="KW-0460">Magnesium</keyword>
<comment type="caution">
    <text evidence="12">Lacks conserved residue(s) required for the propagation of feature annotation.</text>
</comment>
<evidence type="ECO:0000256" key="7">
    <source>
        <dbReference type="ARBA" id="ARBA00022884"/>
    </source>
</evidence>
<feature type="domain" description="HNH Cas9-type" evidence="13">
    <location>
        <begin position="501"/>
        <end position="657"/>
    </location>
</feature>
<evidence type="ECO:0000256" key="8">
    <source>
        <dbReference type="ARBA" id="ARBA00023118"/>
    </source>
</evidence>
<dbReference type="InterPro" id="IPR036397">
    <property type="entry name" value="RNaseH_sf"/>
</dbReference>
<evidence type="ECO:0000256" key="4">
    <source>
        <dbReference type="ARBA" id="ARBA00022759"/>
    </source>
</evidence>
<evidence type="ECO:0000256" key="11">
    <source>
        <dbReference type="ARBA" id="ARBA00046380"/>
    </source>
</evidence>
<dbReference type="Proteomes" id="UP001054801">
    <property type="component" value="Chromosome"/>
</dbReference>
<keyword evidence="9 12" id="KW-0238">DNA-binding</keyword>
<comment type="function">
    <text evidence="12">CRISPR (clustered regularly interspaced short palindromic repeat) is an adaptive immune system that provides protection against mobile genetic elements (viruses, transposable elements and conjugative plasmids). CRISPR clusters contain spacers, sequences complementary to antecedent mobile elements, and target invading nucleic acids. CRISPR clusters are transcribed and processed into CRISPR RNA (crRNA). In type II CRISPR systems correct processing of pre-crRNA requires a trans-encoded small RNA (tracrRNA), endogenous ribonuclease 3 (rnc) and this protein. The tracrRNA serves as a guide for ribonuclease 3-aided processing of pre-crRNA. Subsequently Cas9/crRNA/tracrRNA endonucleolytically cleaves linear or circular dsDNA target complementary to the spacer; Cas9 is inactive in the absence of the 2 guide RNAs (gRNA). Cas9 recognizes the protospacer adjacent motif (PAM) in the CRISPR repeat sequences to help distinguish self versus nonself, as targets within the bacterial CRISPR locus do not have PAMs. PAM recognition is also required for catalytic activity.</text>
</comment>
<feature type="active site" description="Proton acceptor for HNH nuclease domain" evidence="12">
    <location>
        <position position="574"/>
    </location>
</feature>
<dbReference type="Pfam" id="PF13395">
    <property type="entry name" value="HNH_4"/>
    <property type="match status" value="1"/>
</dbReference>
<evidence type="ECO:0000256" key="3">
    <source>
        <dbReference type="ARBA" id="ARBA00022723"/>
    </source>
</evidence>
<evidence type="ECO:0000256" key="9">
    <source>
        <dbReference type="ARBA" id="ARBA00023125"/>
    </source>
</evidence>
<feature type="active site" description="For RuvC-like nuclease domain" evidence="12">
    <location>
        <position position="15"/>
    </location>
</feature>
<dbReference type="InterPro" id="IPR040619">
    <property type="entry name" value="Cas9_alpha-helical_lobe"/>
</dbReference>
<dbReference type="RefSeq" id="WP_236499434.1">
    <property type="nucleotide sequence ID" value="NZ_CP091244.1"/>
</dbReference>
<evidence type="ECO:0000256" key="10">
    <source>
        <dbReference type="ARBA" id="ARBA00023211"/>
    </source>
</evidence>
<reference evidence="14" key="1">
    <citation type="journal article" date="2022" name="Microorganisms">
        <title>Two New Species of Filamentous Sulfur Bacteria of the Genus Thiothrix, Thiothrix winogradskyi sp. nov. and 'Candidatus Thiothrix sulfatifontis' sp. nov.</title>
        <authorList>
            <person name="Ravin N.V."/>
            <person name="Rossetti S."/>
            <person name="Beletsky A.V."/>
            <person name="Kadnikov V.V."/>
            <person name="Rudenko T.S."/>
            <person name="Smolyakov D.D."/>
            <person name="Moskvitina M.I."/>
            <person name="Gureeva M.V."/>
            <person name="Mardanov A.V."/>
            <person name="Grabovich M.Y."/>
        </authorList>
    </citation>
    <scope>NUCLEOTIDE SEQUENCE</scope>
    <source>
        <strain evidence="14">CT3</strain>
    </source>
</reference>
<keyword evidence="10" id="KW-0464">Manganese</keyword>
<comment type="similarity">
    <text evidence="12">Belongs to the CRISPR-associated Cas9 family.</text>
</comment>
<keyword evidence="2 12" id="KW-0540">Nuclease</keyword>
<keyword evidence="5 12" id="KW-0378">Hydrolase</keyword>
<comment type="domain">
    <text evidence="12">Has 2 endonuclease domains. The discontinuous RuvC-like domain cleaves the target DNA noncomplementary to crRNA while the HNH nuclease domain cleaves the target DNA complementary to crRNA.</text>
</comment>
<accession>A0ABY3T0K4</accession>
<dbReference type="GO" id="GO:0004519">
    <property type="term" value="F:endonuclease activity"/>
    <property type="evidence" value="ECO:0007669"/>
    <property type="project" value="UniProtKB-KW"/>
</dbReference>
<organism evidence="14 15">
    <name type="scientific">Thiothrix winogradskyi</name>
    <dbReference type="NCBI Taxonomy" id="96472"/>
    <lineage>
        <taxon>Bacteria</taxon>
        <taxon>Pseudomonadati</taxon>
        <taxon>Pseudomonadota</taxon>
        <taxon>Gammaproteobacteria</taxon>
        <taxon>Thiotrichales</taxon>
        <taxon>Thiotrichaceae</taxon>
        <taxon>Thiothrix</taxon>
    </lineage>
</organism>
<evidence type="ECO:0000256" key="12">
    <source>
        <dbReference type="HAMAP-Rule" id="MF_01480"/>
    </source>
</evidence>
<comment type="subunit">
    <text evidence="11 12">Monomer. Binds crRNA and tracrRNA.</text>
</comment>
<dbReference type="Pfam" id="PF22702">
    <property type="entry name" value="Cas9_RuvC"/>
    <property type="match status" value="1"/>
</dbReference>
<evidence type="ECO:0000313" key="15">
    <source>
        <dbReference type="Proteomes" id="UP001054801"/>
    </source>
</evidence>
<dbReference type="EC" id="3.1.-.-" evidence="12"/>
<evidence type="ECO:0000256" key="2">
    <source>
        <dbReference type="ARBA" id="ARBA00022722"/>
    </source>
</evidence>
<comment type="cofactor">
    <cofactor evidence="1">
        <name>Mg(2+)</name>
        <dbReference type="ChEBI" id="CHEBI:18420"/>
    </cofactor>
</comment>
<proteinExistence type="inferred from homology"/>
<dbReference type="InterPro" id="IPR055228">
    <property type="entry name" value="Cas9_RuvC"/>
</dbReference>
<evidence type="ECO:0000313" key="14">
    <source>
        <dbReference type="EMBL" id="UJS24747.1"/>
    </source>
</evidence>
<keyword evidence="8 12" id="KW-0051">Antiviral defense</keyword>
<evidence type="ECO:0000256" key="5">
    <source>
        <dbReference type="ARBA" id="ARBA00022801"/>
    </source>
</evidence>
<name>A0ABY3T0K4_9GAMM</name>
<dbReference type="HAMAP" id="MF_01480">
    <property type="entry name" value="Cas9"/>
    <property type="match status" value="1"/>
</dbReference>